<gene>
    <name evidence="2" type="ORF">JI435_117230</name>
</gene>
<proteinExistence type="predicted"/>
<dbReference type="PANTHER" id="PTHR33112:SF12">
    <property type="entry name" value="HETEROKARYON INCOMPATIBILITY DOMAIN-CONTAINING PROTEIN"/>
    <property type="match status" value="1"/>
</dbReference>
<name>A0A7U2IAQ1_PHANO</name>
<dbReference type="OrthoDB" id="5135333at2759"/>
<feature type="domain" description="Heterokaryon incompatibility" evidence="1">
    <location>
        <begin position="179"/>
        <end position="331"/>
    </location>
</feature>
<accession>A0A7U2IAQ1</accession>
<dbReference type="AlphaFoldDB" id="A0A7U2IAQ1"/>
<dbReference type="Proteomes" id="UP000663193">
    <property type="component" value="Chromosome 20"/>
</dbReference>
<dbReference type="Pfam" id="PF06985">
    <property type="entry name" value="HET"/>
    <property type="match status" value="1"/>
</dbReference>
<sequence length="687" mass="77887">MSTIGSVMANKDCPSCRLVAQHVASIPDFDTIPKSKGLSLRLLNSSFSIRQPTSTSITPIGRPLYLEIHLCGTTSSHFTDGFNYVGALLQPVERAASYGSSFDQVANTTNLTSERNALVRLRRLPAFVDVDLLKEWMSFCSVSHERCKRWKPKTDVRASLRLVDIQKRCLITSTLHERYVALSYVWGQGTKGVLIKSTIANFFREGSLTEKILPRLIMDTMEVVAQLGERFLWVDTACIIQDDMQDKQRQLPIMDEIYGHATLTIIAAVTNAEMHLPRWSSNQCRYTTPISMSKGPPLELLDGVEYSTSRPNLHTTMSDTVWNTRGWTFQEGMLARRALIFTQNQVFWNCPDESWCEDQHTEYRDWRHLPTEANSLLAIFDSDSMEIREGPGLEQWCALGVYMHRVEQYTMRKFHDDSDVFWAFIGILKGLKDRFRNGYIWGLPYDHLDEALLWHTCCINDCSEGHFVPDEAGVLRRLPMPSWTWIAKGSRVRYGGCPDKAIMSRVTWLDPILYTGDYKVTGSSNSAEEVLPKSAFTGAEAPRLDADLLDFGLLHFTADTSSLTLKIDTRLHVAKCHVSLPVRILTPCGKDIGKMTIPDTIICSRCEEYKAEFILLSTHTGESCATFYYTDGSLVPKPEAVPWANIMLIEWRETREGGPYAVRLGLARVNESDWKELETTRKDIILG</sequence>
<protein>
    <recommendedName>
        <fullName evidence="1">Heterokaryon incompatibility domain-containing protein</fullName>
    </recommendedName>
</protein>
<evidence type="ECO:0000313" key="3">
    <source>
        <dbReference type="Proteomes" id="UP000663193"/>
    </source>
</evidence>
<dbReference type="InterPro" id="IPR010730">
    <property type="entry name" value="HET"/>
</dbReference>
<dbReference type="EMBL" id="CP069042">
    <property type="protein sequence ID" value="QRD06338.1"/>
    <property type="molecule type" value="Genomic_DNA"/>
</dbReference>
<reference evidence="3" key="1">
    <citation type="journal article" date="2021" name="BMC Genomics">
        <title>Chromosome-level genome assembly and manually-curated proteome of model necrotroph Parastagonospora nodorum Sn15 reveals a genome-wide trove of candidate effector homologs, and redundancy of virulence-related functions within an accessory chromosome.</title>
        <authorList>
            <person name="Bertazzoni S."/>
            <person name="Jones D.A.B."/>
            <person name="Phan H.T."/>
            <person name="Tan K.-C."/>
            <person name="Hane J.K."/>
        </authorList>
    </citation>
    <scope>NUCLEOTIDE SEQUENCE [LARGE SCALE GENOMIC DNA]</scope>
    <source>
        <strain evidence="3">SN15 / ATCC MYA-4574 / FGSC 10173)</strain>
    </source>
</reference>
<dbReference type="KEGG" id="pno:SNOG_11723"/>
<evidence type="ECO:0000259" key="1">
    <source>
        <dbReference type="Pfam" id="PF06985"/>
    </source>
</evidence>
<dbReference type="RefSeq" id="XP_001801962.1">
    <property type="nucleotide sequence ID" value="XM_001801910.1"/>
</dbReference>
<dbReference type="VEuPathDB" id="FungiDB:JI435_117230"/>
<dbReference type="PANTHER" id="PTHR33112">
    <property type="entry name" value="DOMAIN PROTEIN, PUTATIVE-RELATED"/>
    <property type="match status" value="1"/>
</dbReference>
<dbReference type="OMA" id="NISHGHA"/>
<organism evidence="2 3">
    <name type="scientific">Phaeosphaeria nodorum (strain SN15 / ATCC MYA-4574 / FGSC 10173)</name>
    <name type="common">Glume blotch fungus</name>
    <name type="synonym">Parastagonospora nodorum</name>
    <dbReference type="NCBI Taxonomy" id="321614"/>
    <lineage>
        <taxon>Eukaryota</taxon>
        <taxon>Fungi</taxon>
        <taxon>Dikarya</taxon>
        <taxon>Ascomycota</taxon>
        <taxon>Pezizomycotina</taxon>
        <taxon>Dothideomycetes</taxon>
        <taxon>Pleosporomycetidae</taxon>
        <taxon>Pleosporales</taxon>
        <taxon>Pleosporineae</taxon>
        <taxon>Phaeosphaeriaceae</taxon>
        <taxon>Parastagonospora</taxon>
    </lineage>
</organism>
<keyword evidence="3" id="KW-1185">Reference proteome</keyword>
<evidence type="ECO:0000313" key="2">
    <source>
        <dbReference type="EMBL" id="QRD06338.1"/>
    </source>
</evidence>